<name>A0ABZ1YU69_9NOCA</name>
<protein>
    <submittedName>
        <fullName evidence="3">MCE family protein</fullName>
    </submittedName>
</protein>
<evidence type="ECO:0000259" key="1">
    <source>
        <dbReference type="Pfam" id="PF02470"/>
    </source>
</evidence>
<dbReference type="InterPro" id="IPR024516">
    <property type="entry name" value="Mce_C"/>
</dbReference>
<proteinExistence type="predicted"/>
<feature type="domain" description="Mammalian cell entry C-terminal" evidence="2">
    <location>
        <begin position="129"/>
        <end position="235"/>
    </location>
</feature>
<dbReference type="PANTHER" id="PTHR33371">
    <property type="entry name" value="INTERMEMBRANE PHOSPHOLIPID TRANSPORT SYSTEM BINDING PROTEIN MLAD-RELATED"/>
    <property type="match status" value="1"/>
</dbReference>
<feature type="domain" description="Mce/MlaD" evidence="1">
    <location>
        <begin position="36"/>
        <end position="110"/>
    </location>
</feature>
<reference evidence="3" key="1">
    <citation type="submission" date="2022-10" db="EMBL/GenBank/DDBJ databases">
        <title>The complete genomes of actinobacterial strains from the NBC collection.</title>
        <authorList>
            <person name="Joergensen T.S."/>
            <person name="Alvarez Arevalo M."/>
            <person name="Sterndorff E.B."/>
            <person name="Faurdal D."/>
            <person name="Vuksanovic O."/>
            <person name="Mourched A.-S."/>
            <person name="Charusanti P."/>
            <person name="Shaw S."/>
            <person name="Blin K."/>
            <person name="Weber T."/>
        </authorList>
    </citation>
    <scope>NUCLEOTIDE SEQUENCE</scope>
    <source>
        <strain evidence="3">NBC_01482</strain>
    </source>
</reference>
<dbReference type="Pfam" id="PF11887">
    <property type="entry name" value="Mce4_CUP1"/>
    <property type="match status" value="1"/>
</dbReference>
<accession>A0ABZ1YU69</accession>
<dbReference type="PANTHER" id="PTHR33371:SF17">
    <property type="entry name" value="MCE-FAMILY PROTEIN MCE1B"/>
    <property type="match status" value="1"/>
</dbReference>
<evidence type="ECO:0000259" key="2">
    <source>
        <dbReference type="Pfam" id="PF11887"/>
    </source>
</evidence>
<dbReference type="Pfam" id="PF02470">
    <property type="entry name" value="MlaD"/>
    <property type="match status" value="1"/>
</dbReference>
<keyword evidence="4" id="KW-1185">Reference proteome</keyword>
<sequence>MTTRSLLLRVAVAILLMGVVLAGVFRLVERPVSGETDTYTAMFTDANGLRLGDDVRLYGVQVGKVRDVSLDGTLARVRFTVTRDHPLFANSKVAIRYQNLTGFRYLEIQQPDQPGARRDSESVFGTSETVPPFDITTLFKGLQPVLAQLSPDDLNQFATSMLAVIQGDGTGLGPALGAIEKLSHYASDRQAVLSTLVGNLSQISDHLGGKSGNAMKLLTNLTDLFITISDQLPGLVSFSIEIPPVLQPLRSMLTVLGVTGDRDKDLDAVLKQAFPDPQEAVNVFDRLPGLIQEMTAAVPQTGPGAELTCSHGAAAAPEPLRMLIAGQRIVLCHK</sequence>
<evidence type="ECO:0000313" key="4">
    <source>
        <dbReference type="Proteomes" id="UP001432062"/>
    </source>
</evidence>
<dbReference type="InterPro" id="IPR052336">
    <property type="entry name" value="MlaD_Phospholipid_Transporter"/>
</dbReference>
<dbReference type="InterPro" id="IPR003399">
    <property type="entry name" value="Mce/MlaD"/>
</dbReference>
<dbReference type="Proteomes" id="UP001432062">
    <property type="component" value="Chromosome"/>
</dbReference>
<evidence type="ECO:0000313" key="3">
    <source>
        <dbReference type="EMBL" id="WUV45289.1"/>
    </source>
</evidence>
<dbReference type="EMBL" id="CP109441">
    <property type="protein sequence ID" value="WUV45289.1"/>
    <property type="molecule type" value="Genomic_DNA"/>
</dbReference>
<dbReference type="RefSeq" id="WP_327098487.1">
    <property type="nucleotide sequence ID" value="NZ_CP109149.1"/>
</dbReference>
<gene>
    <name evidence="3" type="ORF">OG563_40275</name>
</gene>
<organism evidence="3 4">
    <name type="scientific">Nocardia vinacea</name>
    <dbReference type="NCBI Taxonomy" id="96468"/>
    <lineage>
        <taxon>Bacteria</taxon>
        <taxon>Bacillati</taxon>
        <taxon>Actinomycetota</taxon>
        <taxon>Actinomycetes</taxon>
        <taxon>Mycobacteriales</taxon>
        <taxon>Nocardiaceae</taxon>
        <taxon>Nocardia</taxon>
    </lineage>
</organism>